<protein>
    <submittedName>
        <fullName evidence="1">Uncharacterized protein</fullName>
    </submittedName>
</protein>
<evidence type="ECO:0000313" key="2">
    <source>
        <dbReference type="Proteomes" id="UP000053831"/>
    </source>
</evidence>
<evidence type="ECO:0000313" key="1">
    <source>
        <dbReference type="EMBL" id="KOS19522.1"/>
    </source>
</evidence>
<accession>A0A0N0RTF6</accession>
<dbReference type="OrthoDB" id="5593278at2759"/>
<dbReference type="InterPro" id="IPR018788">
    <property type="entry name" value="Proteasome_assmbl_chp_3"/>
</dbReference>
<reference evidence="1 2" key="1">
    <citation type="submission" date="2015-07" db="EMBL/GenBank/DDBJ databases">
        <title>The genome of the fungus Escovopsis weberi, a specialized disease agent of ant agriculture.</title>
        <authorList>
            <person name="de Man T.J."/>
            <person name="Stajich J.E."/>
            <person name="Kubicek C.P."/>
            <person name="Chenthamara K."/>
            <person name="Atanasova L."/>
            <person name="Druzhinina I.S."/>
            <person name="Birnbaum S."/>
            <person name="Barribeau S.M."/>
            <person name="Teiling C."/>
            <person name="Suen G."/>
            <person name="Currie C."/>
            <person name="Gerardo N.M."/>
        </authorList>
    </citation>
    <scope>NUCLEOTIDE SEQUENCE [LARGE SCALE GENOMIC DNA]</scope>
</reference>
<name>A0A0N0RTF6_ESCWE</name>
<dbReference type="PANTHER" id="PTHR31051">
    <property type="entry name" value="PROTEASOME ASSEMBLY CHAPERONE 3"/>
    <property type="match status" value="1"/>
</dbReference>
<gene>
    <name evidence="1" type="ORF">ESCO_000649</name>
</gene>
<dbReference type="Gene3D" id="3.30.230.90">
    <property type="match status" value="1"/>
</dbReference>
<organism evidence="1 2">
    <name type="scientific">Escovopsis weberi</name>
    <dbReference type="NCBI Taxonomy" id="150374"/>
    <lineage>
        <taxon>Eukaryota</taxon>
        <taxon>Fungi</taxon>
        <taxon>Dikarya</taxon>
        <taxon>Ascomycota</taxon>
        <taxon>Pezizomycotina</taxon>
        <taxon>Sordariomycetes</taxon>
        <taxon>Hypocreomycetidae</taxon>
        <taxon>Hypocreales</taxon>
        <taxon>Hypocreaceae</taxon>
        <taxon>Escovopsis</taxon>
    </lineage>
</organism>
<sequence>MAELREEPFPAKIRTASGLVNGIATEATSTYFSDKILVTVSQKGRLSQWIQVPLTGSSAGMVEMDLPSTSQGLLPSAHLSARTLLGAGGDERETMGQLYASQIASHLSLRSPGDRRVLVVGLGLVKADTEREGFFDLIELAMKVL</sequence>
<dbReference type="EMBL" id="LGSR01000020">
    <property type="protein sequence ID" value="KOS19522.1"/>
    <property type="molecule type" value="Genomic_DNA"/>
</dbReference>
<dbReference type="Proteomes" id="UP000053831">
    <property type="component" value="Unassembled WGS sequence"/>
</dbReference>
<dbReference type="STRING" id="150374.A0A0N0RTF6"/>
<comment type="caution">
    <text evidence="1">The sequence shown here is derived from an EMBL/GenBank/DDBJ whole genome shotgun (WGS) entry which is preliminary data.</text>
</comment>
<dbReference type="InterPro" id="IPR053720">
    <property type="entry name" value="Psm_Assembly_Chaperone"/>
</dbReference>
<dbReference type="PANTHER" id="PTHR31051:SF1">
    <property type="entry name" value="PROTEASOME ASSEMBLY CHAPERONE 3"/>
    <property type="match status" value="1"/>
</dbReference>
<keyword evidence="2" id="KW-1185">Reference proteome</keyword>
<dbReference type="AlphaFoldDB" id="A0A0N0RTF6"/>
<proteinExistence type="predicted"/>
<dbReference type="GO" id="GO:0043248">
    <property type="term" value="P:proteasome assembly"/>
    <property type="evidence" value="ECO:0007669"/>
    <property type="project" value="InterPro"/>
</dbReference>